<evidence type="ECO:0000313" key="2">
    <source>
        <dbReference type="Proteomes" id="UP000019132"/>
    </source>
</evidence>
<dbReference type="AlphaFoldDB" id="K3X8S9"/>
<dbReference type="Proteomes" id="UP000019132">
    <property type="component" value="Unassembled WGS sequence"/>
</dbReference>
<dbReference type="EMBL" id="GL376597">
    <property type="status" value="NOT_ANNOTATED_CDS"/>
    <property type="molecule type" value="Genomic_DNA"/>
</dbReference>
<accession>K3X8S9</accession>
<dbReference type="HOGENOM" id="CLU_131810_0_0_1"/>
<reference evidence="1" key="3">
    <citation type="submission" date="2015-02" db="UniProtKB">
        <authorList>
            <consortium name="EnsemblProtists"/>
        </authorList>
    </citation>
    <scope>IDENTIFICATION</scope>
    <source>
        <strain evidence="1">DAOM BR144</strain>
    </source>
</reference>
<keyword evidence="2" id="KW-1185">Reference proteome</keyword>
<dbReference type="InParanoid" id="K3X8S9"/>
<evidence type="ECO:0000313" key="1">
    <source>
        <dbReference type="EnsemblProtists" id="PYU1_T013628"/>
    </source>
</evidence>
<dbReference type="eggNOG" id="ENOG502S8DP">
    <property type="taxonomic scope" value="Eukaryota"/>
</dbReference>
<dbReference type="EnsemblProtists" id="PYU1_T013628">
    <property type="protein sequence ID" value="PYU1_T013628"/>
    <property type="gene ID" value="PYU1_G013599"/>
</dbReference>
<reference evidence="2" key="2">
    <citation type="submission" date="2010-04" db="EMBL/GenBank/DDBJ databases">
        <authorList>
            <person name="Buell R."/>
            <person name="Hamilton J."/>
            <person name="Hostetler J."/>
        </authorList>
    </citation>
    <scope>NUCLEOTIDE SEQUENCE [LARGE SCALE GENOMIC DNA]</scope>
    <source>
        <strain evidence="2">DAOM:BR144</strain>
    </source>
</reference>
<proteinExistence type="predicted"/>
<sequence>MLFMDKAEKRSRNSIDGVRQELRRKDISAIVKRQLEAELLERMRTQYCAQVQRMVVEEMQCELEREVQLRLEVSSVARERLRKRFDGERAFAKQQIERIRAECELSLTAAMAQHSFLR</sequence>
<reference evidence="2" key="1">
    <citation type="journal article" date="2010" name="Genome Biol.">
        <title>Genome sequence of the necrotrophic plant pathogen Pythium ultimum reveals original pathogenicity mechanisms and effector repertoire.</title>
        <authorList>
            <person name="Levesque C.A."/>
            <person name="Brouwer H."/>
            <person name="Cano L."/>
            <person name="Hamilton J.P."/>
            <person name="Holt C."/>
            <person name="Huitema E."/>
            <person name="Raffaele S."/>
            <person name="Robideau G.P."/>
            <person name="Thines M."/>
            <person name="Win J."/>
            <person name="Zerillo M.M."/>
            <person name="Beakes G.W."/>
            <person name="Boore J.L."/>
            <person name="Busam D."/>
            <person name="Dumas B."/>
            <person name="Ferriera S."/>
            <person name="Fuerstenberg S.I."/>
            <person name="Gachon C.M."/>
            <person name="Gaulin E."/>
            <person name="Govers F."/>
            <person name="Grenville-Briggs L."/>
            <person name="Horner N."/>
            <person name="Hostetler J."/>
            <person name="Jiang R.H."/>
            <person name="Johnson J."/>
            <person name="Krajaejun T."/>
            <person name="Lin H."/>
            <person name="Meijer H.J."/>
            <person name="Moore B."/>
            <person name="Morris P."/>
            <person name="Phuntmart V."/>
            <person name="Puiu D."/>
            <person name="Shetty J."/>
            <person name="Stajich J.E."/>
            <person name="Tripathy S."/>
            <person name="Wawra S."/>
            <person name="van West P."/>
            <person name="Whitty B.R."/>
            <person name="Coutinho P.M."/>
            <person name="Henrissat B."/>
            <person name="Martin F."/>
            <person name="Thomas P.D."/>
            <person name="Tyler B.M."/>
            <person name="De Vries R.P."/>
            <person name="Kamoun S."/>
            <person name="Yandell M."/>
            <person name="Tisserat N."/>
            <person name="Buell C.R."/>
        </authorList>
    </citation>
    <scope>NUCLEOTIDE SEQUENCE</scope>
    <source>
        <strain evidence="2">DAOM:BR144</strain>
    </source>
</reference>
<protein>
    <submittedName>
        <fullName evidence="1">Uncharacterized protein</fullName>
    </submittedName>
</protein>
<organism evidence="1 2">
    <name type="scientific">Globisporangium ultimum (strain ATCC 200006 / CBS 805.95 / DAOM BR144)</name>
    <name type="common">Pythium ultimum</name>
    <dbReference type="NCBI Taxonomy" id="431595"/>
    <lineage>
        <taxon>Eukaryota</taxon>
        <taxon>Sar</taxon>
        <taxon>Stramenopiles</taxon>
        <taxon>Oomycota</taxon>
        <taxon>Peronosporomycetes</taxon>
        <taxon>Pythiales</taxon>
        <taxon>Pythiaceae</taxon>
        <taxon>Globisporangium</taxon>
    </lineage>
</organism>
<name>K3X8S9_GLOUD</name>
<dbReference type="VEuPathDB" id="FungiDB:PYU1_G013599"/>